<evidence type="ECO:0000313" key="1">
    <source>
        <dbReference type="EMBL" id="KAE9408261.1"/>
    </source>
</evidence>
<dbReference type="Proteomes" id="UP000799118">
    <property type="component" value="Unassembled WGS sequence"/>
</dbReference>
<reference evidence="1" key="1">
    <citation type="journal article" date="2019" name="Environ. Microbiol.">
        <title>Fungal ecological strategies reflected in gene transcription - a case study of two litter decomposers.</title>
        <authorList>
            <person name="Barbi F."/>
            <person name="Kohler A."/>
            <person name="Barry K."/>
            <person name="Baskaran P."/>
            <person name="Daum C."/>
            <person name="Fauchery L."/>
            <person name="Ihrmark K."/>
            <person name="Kuo A."/>
            <person name="LaButti K."/>
            <person name="Lipzen A."/>
            <person name="Morin E."/>
            <person name="Grigoriev I.V."/>
            <person name="Henrissat B."/>
            <person name="Lindahl B."/>
            <person name="Martin F."/>
        </authorList>
    </citation>
    <scope>NUCLEOTIDE SEQUENCE</scope>
    <source>
        <strain evidence="1">JB14</strain>
    </source>
</reference>
<gene>
    <name evidence="1" type="ORF">BT96DRAFT_808460</name>
</gene>
<dbReference type="OrthoDB" id="3270336at2759"/>
<proteinExistence type="predicted"/>
<sequence>MWSSGLGYRPKGYQATLIDYQSYRATLEDFLHLPRGRAAMRKGGIVGRLAKDFLTSEDVSSCPSDNVLQSGHWQKSDADPYLGYWDDELSVEELDMICGVYRVDTGNGLNGPQTSDISWWPKHSAWVQSGLNIGVWTPDCEHWYQHRLAEIHAESAKLLSPVQWKSAIRFTHQSLKVAQINESLAAEFLDSVI</sequence>
<evidence type="ECO:0000313" key="2">
    <source>
        <dbReference type="Proteomes" id="UP000799118"/>
    </source>
</evidence>
<dbReference type="AlphaFoldDB" id="A0A6A4IC90"/>
<dbReference type="EMBL" id="ML769392">
    <property type="protein sequence ID" value="KAE9408261.1"/>
    <property type="molecule type" value="Genomic_DNA"/>
</dbReference>
<keyword evidence="2" id="KW-1185">Reference proteome</keyword>
<name>A0A6A4IC90_9AGAR</name>
<protein>
    <submittedName>
        <fullName evidence="1">Uncharacterized protein</fullName>
    </submittedName>
</protein>
<accession>A0A6A4IC90</accession>
<organism evidence="1 2">
    <name type="scientific">Gymnopus androsaceus JB14</name>
    <dbReference type="NCBI Taxonomy" id="1447944"/>
    <lineage>
        <taxon>Eukaryota</taxon>
        <taxon>Fungi</taxon>
        <taxon>Dikarya</taxon>
        <taxon>Basidiomycota</taxon>
        <taxon>Agaricomycotina</taxon>
        <taxon>Agaricomycetes</taxon>
        <taxon>Agaricomycetidae</taxon>
        <taxon>Agaricales</taxon>
        <taxon>Marasmiineae</taxon>
        <taxon>Omphalotaceae</taxon>
        <taxon>Gymnopus</taxon>
    </lineage>
</organism>